<dbReference type="Proteomes" id="UP000540490">
    <property type="component" value="Unassembled WGS sequence"/>
</dbReference>
<dbReference type="Proteomes" id="UP000561077">
    <property type="component" value="Unassembled WGS sequence"/>
</dbReference>
<keyword evidence="3" id="KW-0175">Coiled coil</keyword>
<dbReference type="Gene3D" id="1.20.1600.10">
    <property type="entry name" value="Outer membrane efflux proteins (OEP)"/>
    <property type="match status" value="1"/>
</dbReference>
<evidence type="ECO:0000313" key="5">
    <source>
        <dbReference type="EMBL" id="MBB2193972.1"/>
    </source>
</evidence>
<dbReference type="PANTHER" id="PTHR30203">
    <property type="entry name" value="OUTER MEMBRANE CATION EFFLUX PROTEIN"/>
    <property type="match status" value="1"/>
</dbReference>
<keyword evidence="6" id="KW-1185">Reference proteome</keyword>
<dbReference type="AlphaFoldDB" id="A0A7W4IL03"/>
<dbReference type="RefSeq" id="WP_182973917.1">
    <property type="nucleotide sequence ID" value="NZ_JABEQN010000010.1"/>
</dbReference>
<comment type="subcellular location">
    <subcellularLocation>
        <location evidence="2">Cell membrane</location>
        <topology evidence="2">Lipid-anchor</topology>
    </subcellularLocation>
</comment>
<dbReference type="SUPFAM" id="SSF56954">
    <property type="entry name" value="Outer membrane efflux proteins (OEP)"/>
    <property type="match status" value="1"/>
</dbReference>
<evidence type="ECO:0000256" key="2">
    <source>
        <dbReference type="RuleBase" id="RU362097"/>
    </source>
</evidence>
<comment type="caution">
    <text evidence="4">The sequence shown here is derived from an EMBL/GenBank/DDBJ whole genome shotgun (WGS) entry which is preliminary data.</text>
</comment>
<name>A0A7W4IL03_9PROT</name>
<keyword evidence="2" id="KW-0812">Transmembrane</keyword>
<dbReference type="GO" id="GO:0015562">
    <property type="term" value="F:efflux transmembrane transporter activity"/>
    <property type="evidence" value="ECO:0007669"/>
    <property type="project" value="InterPro"/>
</dbReference>
<protein>
    <submittedName>
        <fullName evidence="4">Efflux transporter outer membrane subunit</fullName>
    </submittedName>
</protein>
<dbReference type="EMBL" id="JABEQO010000010">
    <property type="protein sequence ID" value="MBB2164836.1"/>
    <property type="molecule type" value="Genomic_DNA"/>
</dbReference>
<comment type="similarity">
    <text evidence="1 2">Belongs to the outer membrane factor (OMF) (TC 1.B.17) family.</text>
</comment>
<dbReference type="GO" id="GO:0005886">
    <property type="term" value="C:plasma membrane"/>
    <property type="evidence" value="ECO:0007669"/>
    <property type="project" value="UniProtKB-SubCell"/>
</dbReference>
<keyword evidence="2" id="KW-0449">Lipoprotein</keyword>
<dbReference type="NCBIfam" id="TIGR01845">
    <property type="entry name" value="outer_NodT"/>
    <property type="match status" value="1"/>
</dbReference>
<dbReference type="PROSITE" id="PS51257">
    <property type="entry name" value="PROKAR_LIPOPROTEIN"/>
    <property type="match status" value="1"/>
</dbReference>
<evidence type="ECO:0000313" key="7">
    <source>
        <dbReference type="Proteomes" id="UP000561077"/>
    </source>
</evidence>
<evidence type="ECO:0000313" key="6">
    <source>
        <dbReference type="Proteomes" id="UP000540490"/>
    </source>
</evidence>
<dbReference type="InterPro" id="IPR010131">
    <property type="entry name" value="MdtP/NodT-like"/>
</dbReference>
<keyword evidence="2" id="KW-0564">Palmitate</keyword>
<dbReference type="Gene3D" id="2.20.200.10">
    <property type="entry name" value="Outer membrane efflux proteins (OEP)"/>
    <property type="match status" value="1"/>
</dbReference>
<accession>A0A7W4IL03</accession>
<evidence type="ECO:0000313" key="4">
    <source>
        <dbReference type="EMBL" id="MBB2164836.1"/>
    </source>
</evidence>
<reference evidence="6 7" key="1">
    <citation type="submission" date="2020-04" db="EMBL/GenBank/DDBJ databases">
        <title>Description of novel Gluconacetobacter.</title>
        <authorList>
            <person name="Sombolestani A."/>
        </authorList>
    </citation>
    <scope>NUCLEOTIDE SEQUENCE [LARGE SCALE GENOMIC DNA]</scope>
    <source>
        <strain evidence="5 6">LMG 1728</strain>
        <strain evidence="4 7">LMG 1731</strain>
    </source>
</reference>
<keyword evidence="2" id="KW-0472">Membrane</keyword>
<evidence type="ECO:0000256" key="3">
    <source>
        <dbReference type="SAM" id="Coils"/>
    </source>
</evidence>
<dbReference type="EMBL" id="JABEQN010000010">
    <property type="protein sequence ID" value="MBB2193972.1"/>
    <property type="molecule type" value="Genomic_DNA"/>
</dbReference>
<dbReference type="PANTHER" id="PTHR30203:SF32">
    <property type="entry name" value="CATION EFFLUX SYSTEM PROTEIN CUSC"/>
    <property type="match status" value="1"/>
</dbReference>
<gene>
    <name evidence="5" type="ORF">HLH25_10025</name>
    <name evidence="4" type="ORF">HLH26_09845</name>
</gene>
<dbReference type="InterPro" id="IPR003423">
    <property type="entry name" value="OMP_efflux"/>
</dbReference>
<keyword evidence="2" id="KW-1134">Transmembrane beta strand</keyword>
<proteinExistence type="inferred from homology"/>
<feature type="coiled-coil region" evidence="3">
    <location>
        <begin position="240"/>
        <end position="267"/>
    </location>
</feature>
<sequence>MTGYLMRRFGPLLFAALSGCTLIPDYHRPALPVSAIWPQGAAYHAGASTFVETAAADLGWRDFFVDRRLRALIALAIRENRDLRSAASAVVQVQGQYRVQNASLFPQIGATGQALYQAPSDNAGLSFAPGLQQGRGNSAYANGNVFKYYQADIGFSAYEVDFFGRIRSLSREAADRALSQSANQRTLLISVIAQVATTYVAWLAHGEELKITGQTMASRGETLRLTRASFDSGEASQLTLRQVEGQFQQAAADYAQFQRQVAQDENELALLVGAPLPKDLPPPAPFGQQTLLADLPAGLPSDLLDRRPDIQAAEFSLLAANDDIGAMRAAFFPRVILTASNGVSSLQFHNLFTRGGTTFGLNPQIQIPLFTWGQNEGNLQASRAMRNQRVAAYEKAVQTAFHEVSDALTARATYLDQSRQVDALVVSWADACRLARARFDAGVDSYLTTLDAERTLYAAQRSRIEVQAARYQNLITVYRALGGGWHDDTARPGMKNADGGAAPFADVRHAG</sequence>
<evidence type="ECO:0000256" key="1">
    <source>
        <dbReference type="ARBA" id="ARBA00007613"/>
    </source>
</evidence>
<dbReference type="Pfam" id="PF02321">
    <property type="entry name" value="OEP"/>
    <property type="match status" value="2"/>
</dbReference>
<organism evidence="4 7">
    <name type="scientific">Gluconacetobacter dulcium</name>
    <dbReference type="NCBI Taxonomy" id="2729096"/>
    <lineage>
        <taxon>Bacteria</taxon>
        <taxon>Pseudomonadati</taxon>
        <taxon>Pseudomonadota</taxon>
        <taxon>Alphaproteobacteria</taxon>
        <taxon>Acetobacterales</taxon>
        <taxon>Acetobacteraceae</taxon>
        <taxon>Gluconacetobacter</taxon>
    </lineage>
</organism>